<feature type="compositionally biased region" description="Basic and acidic residues" evidence="2">
    <location>
        <begin position="424"/>
        <end position="441"/>
    </location>
</feature>
<feature type="domain" description="Chromo" evidence="3">
    <location>
        <begin position="519"/>
        <end position="567"/>
    </location>
</feature>
<feature type="compositionally biased region" description="Polar residues" evidence="2">
    <location>
        <begin position="340"/>
        <end position="353"/>
    </location>
</feature>
<evidence type="ECO:0000313" key="4">
    <source>
        <dbReference type="EMBL" id="KAF2210278.1"/>
    </source>
</evidence>
<evidence type="ECO:0000256" key="2">
    <source>
        <dbReference type="SAM" id="MobiDB-lite"/>
    </source>
</evidence>
<dbReference type="Proteomes" id="UP000799539">
    <property type="component" value="Unassembled WGS sequence"/>
</dbReference>
<feature type="region of interest" description="Disordered" evidence="2">
    <location>
        <begin position="265"/>
        <end position="353"/>
    </location>
</feature>
<dbReference type="InterPro" id="IPR000953">
    <property type="entry name" value="Chromo/chromo_shadow_dom"/>
</dbReference>
<dbReference type="SMART" id="SM00298">
    <property type="entry name" value="CHROMO"/>
    <property type="match status" value="1"/>
</dbReference>
<dbReference type="GO" id="GO:0006338">
    <property type="term" value="P:chromatin remodeling"/>
    <property type="evidence" value="ECO:0007669"/>
    <property type="project" value="UniProtKB-ARBA"/>
</dbReference>
<dbReference type="InterPro" id="IPR016197">
    <property type="entry name" value="Chromo-like_dom_sf"/>
</dbReference>
<dbReference type="OrthoDB" id="10328762at2759"/>
<dbReference type="SUPFAM" id="SSF54160">
    <property type="entry name" value="Chromo domain-like"/>
    <property type="match status" value="1"/>
</dbReference>
<dbReference type="AlphaFoldDB" id="A0A6A6FA60"/>
<gene>
    <name evidence="4" type="ORF">CERZMDRAFT_86324</name>
</gene>
<dbReference type="EMBL" id="ML992682">
    <property type="protein sequence ID" value="KAF2210278.1"/>
    <property type="molecule type" value="Genomic_DNA"/>
</dbReference>
<feature type="compositionally biased region" description="Basic residues" evidence="2">
    <location>
        <begin position="449"/>
        <end position="463"/>
    </location>
</feature>
<dbReference type="Gene3D" id="2.40.50.40">
    <property type="match status" value="1"/>
</dbReference>
<name>A0A6A6FA60_9PEZI</name>
<sequence>MDAMLMSFPSSTAAQYNNFIAYSGPPASKNSKRAPARGTPHTREEGLLVRLSSHEDVDGHRSSVGAKACDTPIVVRGGFESPTNVASASADEFHEVEDRATAGIDGGDLSAGFLGSPCDFSEWSSLYVDLRFQAGQTSIESTSANATVSVGALDSTEAQVLAPGEVRGDTPVRDRDQEFMAATDLLAMDTCPDRGTCAEFSAAHAAAESPLCPSLDVVAPSARNRGERQTFCSVDDDAMQIVERKEETGPDSPQDAPEVDDAFRHPVQSESSARKGQDDLLPDSPVLLGDEPNGRGHSPTRSPCALGNHTEVDSSDDEIRPWKPRRRRRSISCTPRGISETGSPQQQSRLSCASNVTSLHQRAVAPQDLQSGLRPGFPADVEEHACLAELQESVGPSTPPGVDESLGLGNSPDDQPQTGRSRPGRRDVTRDKCSSCEESHHPRSQQKPQRGHSRSKVLPRVRRTNSVACPQRSASSISRSPRTRARKQIRQGARLDADSSVKDQPCSRPAYDIEDGPTWAIEKIISSRRKYGKTLYKVKWKPTWEPAESLRGTADRAIAEFHQGKSC</sequence>
<evidence type="ECO:0000313" key="5">
    <source>
        <dbReference type="Proteomes" id="UP000799539"/>
    </source>
</evidence>
<comment type="subunit">
    <text evidence="1">Component of the NuA4 histone acetyltransferase complex.</text>
</comment>
<dbReference type="CDD" id="cd00024">
    <property type="entry name" value="CD_CSD"/>
    <property type="match status" value="1"/>
</dbReference>
<evidence type="ECO:0000259" key="3">
    <source>
        <dbReference type="PROSITE" id="PS50013"/>
    </source>
</evidence>
<dbReference type="PROSITE" id="PS50013">
    <property type="entry name" value="CHROMO_2"/>
    <property type="match status" value="1"/>
</dbReference>
<protein>
    <recommendedName>
        <fullName evidence="3">Chromo domain-containing protein</fullName>
    </recommendedName>
</protein>
<organism evidence="4 5">
    <name type="scientific">Cercospora zeae-maydis SCOH1-5</name>
    <dbReference type="NCBI Taxonomy" id="717836"/>
    <lineage>
        <taxon>Eukaryota</taxon>
        <taxon>Fungi</taxon>
        <taxon>Dikarya</taxon>
        <taxon>Ascomycota</taxon>
        <taxon>Pezizomycotina</taxon>
        <taxon>Dothideomycetes</taxon>
        <taxon>Dothideomycetidae</taxon>
        <taxon>Mycosphaerellales</taxon>
        <taxon>Mycosphaerellaceae</taxon>
        <taxon>Cercospora</taxon>
    </lineage>
</organism>
<feature type="region of interest" description="Disordered" evidence="2">
    <location>
        <begin position="23"/>
        <end position="47"/>
    </location>
</feature>
<keyword evidence="5" id="KW-1185">Reference proteome</keyword>
<feature type="region of interest" description="Disordered" evidence="2">
    <location>
        <begin position="384"/>
        <end position="509"/>
    </location>
</feature>
<proteinExistence type="predicted"/>
<evidence type="ECO:0000256" key="1">
    <source>
        <dbReference type="ARBA" id="ARBA00011353"/>
    </source>
</evidence>
<feature type="compositionally biased region" description="Polar residues" evidence="2">
    <location>
        <begin position="464"/>
        <end position="480"/>
    </location>
</feature>
<reference evidence="4" key="1">
    <citation type="journal article" date="2020" name="Stud. Mycol.">
        <title>101 Dothideomycetes genomes: a test case for predicting lifestyles and emergence of pathogens.</title>
        <authorList>
            <person name="Haridas S."/>
            <person name="Albert R."/>
            <person name="Binder M."/>
            <person name="Bloem J."/>
            <person name="Labutti K."/>
            <person name="Salamov A."/>
            <person name="Andreopoulos B."/>
            <person name="Baker S."/>
            <person name="Barry K."/>
            <person name="Bills G."/>
            <person name="Bluhm B."/>
            <person name="Cannon C."/>
            <person name="Castanera R."/>
            <person name="Culley D."/>
            <person name="Daum C."/>
            <person name="Ezra D."/>
            <person name="Gonzalez J."/>
            <person name="Henrissat B."/>
            <person name="Kuo A."/>
            <person name="Liang C."/>
            <person name="Lipzen A."/>
            <person name="Lutzoni F."/>
            <person name="Magnuson J."/>
            <person name="Mondo S."/>
            <person name="Nolan M."/>
            <person name="Ohm R."/>
            <person name="Pangilinan J."/>
            <person name="Park H.-J."/>
            <person name="Ramirez L."/>
            <person name="Alfaro M."/>
            <person name="Sun H."/>
            <person name="Tritt A."/>
            <person name="Yoshinaga Y."/>
            <person name="Zwiers L.-H."/>
            <person name="Turgeon B."/>
            <person name="Goodwin S."/>
            <person name="Spatafora J."/>
            <person name="Crous P."/>
            <person name="Grigoriev I."/>
        </authorList>
    </citation>
    <scope>NUCLEOTIDE SEQUENCE</scope>
    <source>
        <strain evidence="4">SCOH1-5</strain>
    </source>
</reference>
<accession>A0A6A6FA60</accession>